<keyword evidence="2" id="KW-0732">Signal</keyword>
<dbReference type="EMBL" id="JACSNX010000001">
    <property type="protein sequence ID" value="MBM6850203.1"/>
    <property type="molecule type" value="Genomic_DNA"/>
</dbReference>
<gene>
    <name evidence="3" type="ORF">H9X91_01965</name>
</gene>
<organism evidence="3 4">
    <name type="scientific">Oscillibacter valericigenes</name>
    <dbReference type="NCBI Taxonomy" id="351091"/>
    <lineage>
        <taxon>Bacteria</taxon>
        <taxon>Bacillati</taxon>
        <taxon>Bacillota</taxon>
        <taxon>Clostridia</taxon>
        <taxon>Eubacteriales</taxon>
        <taxon>Oscillospiraceae</taxon>
        <taxon>Oscillibacter</taxon>
    </lineage>
</organism>
<feature type="chain" id="PRO_5045327482" evidence="2">
    <location>
        <begin position="25"/>
        <end position="381"/>
    </location>
</feature>
<dbReference type="Proteomes" id="UP000719500">
    <property type="component" value="Unassembled WGS sequence"/>
</dbReference>
<evidence type="ECO:0000313" key="3">
    <source>
        <dbReference type="EMBL" id="MBM6850203.1"/>
    </source>
</evidence>
<protein>
    <submittedName>
        <fullName evidence="3">Uncharacterized protein</fullName>
    </submittedName>
</protein>
<dbReference type="RefSeq" id="WP_204801953.1">
    <property type="nucleotide sequence ID" value="NZ_JACSNX010000001.1"/>
</dbReference>
<evidence type="ECO:0000256" key="2">
    <source>
        <dbReference type="SAM" id="SignalP"/>
    </source>
</evidence>
<keyword evidence="4" id="KW-1185">Reference proteome</keyword>
<feature type="transmembrane region" description="Helical" evidence="1">
    <location>
        <begin position="257"/>
        <end position="278"/>
    </location>
</feature>
<keyword evidence="1" id="KW-0812">Transmembrane</keyword>
<comment type="caution">
    <text evidence="3">The sequence shown here is derived from an EMBL/GenBank/DDBJ whole genome shotgun (WGS) entry which is preliminary data.</text>
</comment>
<accession>A0ABS2FSV7</accession>
<name>A0ABS2FSV7_9FIRM</name>
<evidence type="ECO:0000256" key="1">
    <source>
        <dbReference type="SAM" id="Phobius"/>
    </source>
</evidence>
<keyword evidence="1" id="KW-1133">Transmembrane helix</keyword>
<feature type="signal peptide" evidence="2">
    <location>
        <begin position="1"/>
        <end position="24"/>
    </location>
</feature>
<evidence type="ECO:0000313" key="4">
    <source>
        <dbReference type="Proteomes" id="UP000719500"/>
    </source>
</evidence>
<reference evidence="3 4" key="1">
    <citation type="journal article" date="2021" name="Sci. Rep.">
        <title>The distribution of antibiotic resistance genes in chicken gut microbiota commensals.</title>
        <authorList>
            <person name="Juricova H."/>
            <person name="Matiasovicova J."/>
            <person name="Kubasova T."/>
            <person name="Cejkova D."/>
            <person name="Rychlik I."/>
        </authorList>
    </citation>
    <scope>NUCLEOTIDE SEQUENCE [LARGE SCALE GENOMIC DNA]</scope>
    <source>
        <strain evidence="3 4">An411</strain>
    </source>
</reference>
<keyword evidence="1" id="KW-0472">Membrane</keyword>
<proteinExistence type="predicted"/>
<sequence length="381" mass="41290">MRKPILALALALTLSLGLAVNASAANYVADDITYQNLNGQQLAIKVYTLLPEQDPADLVEDDFEYDGYLYSYSSTTKEEQTFDEENLHTETVTVTTSSKNMEDILAALEPTIEYDDGTATGTLALDHSTIDTQVAGYKDSSYTVTATKNYTGLDRNDSSYIDKTVVKDGRTLSLSNITWSVESTTLVGDQLVPATYTAVATYSGTAYSKTATGYITTADYVGTISVSGVSSIKYTVTYIGTPITVEPEGLLASPSMVIIPGILLLAIIAGALLFLLLFRKNCTVYAATGKGNEYDKCGRLLIRTKNPELRIDRLKEVPEGIIAIEVEEATARKLFGRSINIHYYDASFTHTVGTVNGPYWFKVDVGHAPGSDSMGNEEVPT</sequence>